<dbReference type="InterPro" id="IPR036259">
    <property type="entry name" value="MFS_trans_sf"/>
</dbReference>
<reference evidence="11" key="1">
    <citation type="journal article" date="2019" name="Int. J. Syst. Evol. Microbiol.">
        <title>The Global Catalogue of Microorganisms (GCM) 10K type strain sequencing project: providing services to taxonomists for standard genome sequencing and annotation.</title>
        <authorList>
            <consortium name="The Broad Institute Genomics Platform"/>
            <consortium name="The Broad Institute Genome Sequencing Center for Infectious Disease"/>
            <person name="Wu L."/>
            <person name="Ma J."/>
        </authorList>
    </citation>
    <scope>NUCLEOTIDE SEQUENCE [LARGE SCALE GENOMIC DNA]</scope>
    <source>
        <strain evidence="11">CGMCC 1.15180</strain>
    </source>
</reference>
<dbReference type="InterPro" id="IPR050171">
    <property type="entry name" value="MFS_Transporters"/>
</dbReference>
<keyword evidence="6 8" id="KW-0472">Membrane</keyword>
<keyword evidence="11" id="KW-1185">Reference proteome</keyword>
<feature type="transmembrane region" description="Helical" evidence="8">
    <location>
        <begin position="27"/>
        <end position="46"/>
    </location>
</feature>
<evidence type="ECO:0000259" key="9">
    <source>
        <dbReference type="PROSITE" id="PS50850"/>
    </source>
</evidence>
<evidence type="ECO:0000256" key="1">
    <source>
        <dbReference type="ARBA" id="ARBA00004651"/>
    </source>
</evidence>
<evidence type="ECO:0000256" key="7">
    <source>
        <dbReference type="SAM" id="MobiDB-lite"/>
    </source>
</evidence>
<dbReference type="EMBL" id="JBHSPX010000004">
    <property type="protein sequence ID" value="MFC6063217.1"/>
    <property type="molecule type" value="Genomic_DNA"/>
</dbReference>
<dbReference type="PROSITE" id="PS00216">
    <property type="entry name" value="SUGAR_TRANSPORT_1"/>
    <property type="match status" value="1"/>
</dbReference>
<name>A0ABW1MJG1_9ACTN</name>
<feature type="transmembrane region" description="Helical" evidence="8">
    <location>
        <begin position="384"/>
        <end position="404"/>
    </location>
</feature>
<sequence>MTMDSTTSGTVARARPTDAPAPPRRRGLAVCTVTALLFTVMLGGTLPTPLYPLYAARLGLSPLMVALVFAAYALGILGPLLLAGGLSDRIGRRAVLVPAVGVGLLSCAVFAVFPTLPGLLAGRVLSGVSVGLTTGAATAYLGELHARPPRAALIAAVTNMAGLGVGPLLSGLLVAYAPAPLVIPYVVLAALLLPGLLVLALPETVRKGGAKARIRPQRLSIPTPARPVFTAAAVAVFGSFAVLGLLSALAGKFLAEGLHHTSPVLAGTVVFCAFGSAGLAQLAAARIAPRTAAVWGMVVVPLGLAAIVLALPAASLPLFLVGAAVAGAGGGVAFRSGLALVAAQAPAGRASELVSSYFVAAYLGLAVPAIGVGLLVTATTLQTAATVFAAVVVLLALTSIAVTARTRPAARG</sequence>
<keyword evidence="3" id="KW-1003">Cell membrane</keyword>
<dbReference type="InterPro" id="IPR005829">
    <property type="entry name" value="Sugar_transporter_CS"/>
</dbReference>
<feature type="transmembrane region" description="Helical" evidence="8">
    <location>
        <begin position="182"/>
        <end position="201"/>
    </location>
</feature>
<feature type="transmembrane region" description="Helical" evidence="8">
    <location>
        <begin position="58"/>
        <end position="82"/>
    </location>
</feature>
<keyword evidence="5 8" id="KW-1133">Transmembrane helix</keyword>
<dbReference type="InterPro" id="IPR020846">
    <property type="entry name" value="MFS_dom"/>
</dbReference>
<dbReference type="RefSeq" id="WP_051861546.1">
    <property type="nucleotide sequence ID" value="NZ_JBHSPX010000004.1"/>
</dbReference>
<feature type="transmembrane region" description="Helical" evidence="8">
    <location>
        <begin position="318"/>
        <end position="342"/>
    </location>
</feature>
<evidence type="ECO:0000256" key="5">
    <source>
        <dbReference type="ARBA" id="ARBA00022989"/>
    </source>
</evidence>
<dbReference type="Proteomes" id="UP001596139">
    <property type="component" value="Unassembled WGS sequence"/>
</dbReference>
<dbReference type="PROSITE" id="PS00217">
    <property type="entry name" value="SUGAR_TRANSPORT_2"/>
    <property type="match status" value="1"/>
</dbReference>
<evidence type="ECO:0000256" key="6">
    <source>
        <dbReference type="ARBA" id="ARBA00023136"/>
    </source>
</evidence>
<evidence type="ECO:0000313" key="10">
    <source>
        <dbReference type="EMBL" id="MFC6063217.1"/>
    </source>
</evidence>
<keyword evidence="2" id="KW-0813">Transport</keyword>
<feature type="compositionally biased region" description="Polar residues" evidence="7">
    <location>
        <begin position="1"/>
        <end position="10"/>
    </location>
</feature>
<feature type="transmembrane region" description="Helical" evidence="8">
    <location>
        <begin position="153"/>
        <end position="176"/>
    </location>
</feature>
<feature type="transmembrane region" description="Helical" evidence="8">
    <location>
        <begin position="119"/>
        <end position="141"/>
    </location>
</feature>
<evidence type="ECO:0000256" key="3">
    <source>
        <dbReference type="ARBA" id="ARBA00022475"/>
    </source>
</evidence>
<dbReference type="Gene3D" id="1.20.1250.20">
    <property type="entry name" value="MFS general substrate transporter like domains"/>
    <property type="match status" value="1"/>
</dbReference>
<evidence type="ECO:0000256" key="4">
    <source>
        <dbReference type="ARBA" id="ARBA00022692"/>
    </source>
</evidence>
<keyword evidence="4 8" id="KW-0812">Transmembrane</keyword>
<proteinExistence type="predicted"/>
<feature type="transmembrane region" description="Helical" evidence="8">
    <location>
        <begin position="228"/>
        <end position="250"/>
    </location>
</feature>
<accession>A0ABW1MJG1</accession>
<gene>
    <name evidence="10" type="ORF">ACFP4F_11705</name>
</gene>
<feature type="transmembrane region" description="Helical" evidence="8">
    <location>
        <begin position="292"/>
        <end position="312"/>
    </location>
</feature>
<evidence type="ECO:0000256" key="2">
    <source>
        <dbReference type="ARBA" id="ARBA00022448"/>
    </source>
</evidence>
<evidence type="ECO:0000256" key="8">
    <source>
        <dbReference type="SAM" id="Phobius"/>
    </source>
</evidence>
<dbReference type="SUPFAM" id="SSF103473">
    <property type="entry name" value="MFS general substrate transporter"/>
    <property type="match status" value="1"/>
</dbReference>
<dbReference type="InterPro" id="IPR011701">
    <property type="entry name" value="MFS"/>
</dbReference>
<comment type="caution">
    <text evidence="10">The sequence shown here is derived from an EMBL/GenBank/DDBJ whole genome shotgun (WGS) entry which is preliminary data.</text>
</comment>
<protein>
    <submittedName>
        <fullName evidence="10">MFS transporter</fullName>
    </submittedName>
</protein>
<comment type="subcellular location">
    <subcellularLocation>
        <location evidence="1">Cell membrane</location>
        <topology evidence="1">Multi-pass membrane protein</topology>
    </subcellularLocation>
</comment>
<feature type="region of interest" description="Disordered" evidence="7">
    <location>
        <begin position="1"/>
        <end position="25"/>
    </location>
</feature>
<dbReference type="Pfam" id="PF07690">
    <property type="entry name" value="MFS_1"/>
    <property type="match status" value="1"/>
</dbReference>
<evidence type="ECO:0000313" key="11">
    <source>
        <dbReference type="Proteomes" id="UP001596139"/>
    </source>
</evidence>
<feature type="transmembrane region" description="Helical" evidence="8">
    <location>
        <begin position="354"/>
        <end position="378"/>
    </location>
</feature>
<feature type="transmembrane region" description="Helical" evidence="8">
    <location>
        <begin position="262"/>
        <end position="280"/>
    </location>
</feature>
<dbReference type="PANTHER" id="PTHR23517:SF13">
    <property type="entry name" value="MAJOR FACILITATOR SUPERFAMILY MFS_1"/>
    <property type="match status" value="1"/>
</dbReference>
<feature type="transmembrane region" description="Helical" evidence="8">
    <location>
        <begin position="94"/>
        <end position="113"/>
    </location>
</feature>
<organism evidence="10 11">
    <name type="scientific">Streptomyces ochraceiscleroticus</name>
    <dbReference type="NCBI Taxonomy" id="47761"/>
    <lineage>
        <taxon>Bacteria</taxon>
        <taxon>Bacillati</taxon>
        <taxon>Actinomycetota</taxon>
        <taxon>Actinomycetes</taxon>
        <taxon>Kitasatosporales</taxon>
        <taxon>Streptomycetaceae</taxon>
        <taxon>Streptomyces</taxon>
    </lineage>
</organism>
<feature type="domain" description="Major facilitator superfamily (MFS) profile" evidence="9">
    <location>
        <begin position="28"/>
        <end position="407"/>
    </location>
</feature>
<dbReference type="PROSITE" id="PS50850">
    <property type="entry name" value="MFS"/>
    <property type="match status" value="1"/>
</dbReference>
<dbReference type="PANTHER" id="PTHR23517">
    <property type="entry name" value="RESISTANCE PROTEIN MDTM, PUTATIVE-RELATED-RELATED"/>
    <property type="match status" value="1"/>
</dbReference>